<dbReference type="GO" id="GO:0043022">
    <property type="term" value="F:ribosome binding"/>
    <property type="evidence" value="ECO:0007669"/>
    <property type="project" value="TreeGrafter"/>
</dbReference>
<dbReference type="Gene3D" id="3.30.110.10">
    <property type="entry name" value="Translation initiation factor 3 (IF-3), C-terminal domain"/>
    <property type="match status" value="1"/>
</dbReference>
<feature type="domain" description="Translation initiation factor 3 N-terminal" evidence="5">
    <location>
        <begin position="144"/>
        <end position="210"/>
    </location>
</feature>
<sequence>MSRSILSSAIIKPSQFRSAVTPLWQLQATRQSLGARPAITAIAAFHTPASRSANRNENKPSVSKLDFLDPPSTKPSASINRGSTGSKQGPPGNRTVRSPGSKGPASSSNSDRSSDPFELLDGKKPAASSATRKPTAPLDRPPRDEEIQAQWIQFINEDGHNEGQKRLTSVLRSIDRKEYFLIQVDANTNPPICKVFSKSELFQKAKKEKQSKKANEVVTKELQLNWGTAEHDLAHKLNKYKGFLLKGYRVDVHITGRKGKSSTKEDREAMLERIKAELEPEAKYVRPMSWSNEVTANMLLQGNKKQ</sequence>
<dbReference type="OrthoDB" id="21573at2759"/>
<dbReference type="Pfam" id="PF05198">
    <property type="entry name" value="IF3_N"/>
    <property type="match status" value="1"/>
</dbReference>
<evidence type="ECO:0000256" key="2">
    <source>
        <dbReference type="ARBA" id="ARBA00022540"/>
    </source>
</evidence>
<dbReference type="PANTHER" id="PTHR10938:SF0">
    <property type="entry name" value="TRANSLATION INITIATION FACTOR IF-3, MITOCHONDRIAL"/>
    <property type="match status" value="1"/>
</dbReference>
<dbReference type="GO" id="GO:0070124">
    <property type="term" value="P:mitochondrial translational initiation"/>
    <property type="evidence" value="ECO:0007669"/>
    <property type="project" value="TreeGrafter"/>
</dbReference>
<feature type="compositionally biased region" description="Polar residues" evidence="4">
    <location>
        <begin position="49"/>
        <end position="61"/>
    </location>
</feature>
<dbReference type="SUPFAM" id="SSF54364">
    <property type="entry name" value="Translation initiation factor IF3, N-terminal domain"/>
    <property type="match status" value="1"/>
</dbReference>
<evidence type="ECO:0000313" key="7">
    <source>
        <dbReference type="Proteomes" id="UP000807716"/>
    </source>
</evidence>
<keyword evidence="3" id="KW-0648">Protein biosynthesis</keyword>
<reference evidence="6" key="1">
    <citation type="journal article" date="2020" name="Fungal Divers.">
        <title>Resolving the Mortierellaceae phylogeny through synthesis of multi-gene phylogenetics and phylogenomics.</title>
        <authorList>
            <person name="Vandepol N."/>
            <person name="Liber J."/>
            <person name="Desiro A."/>
            <person name="Na H."/>
            <person name="Kennedy M."/>
            <person name="Barry K."/>
            <person name="Grigoriev I.V."/>
            <person name="Miller A.N."/>
            <person name="O'Donnell K."/>
            <person name="Stajich J.E."/>
            <person name="Bonito G."/>
        </authorList>
    </citation>
    <scope>NUCLEOTIDE SEQUENCE</scope>
    <source>
        <strain evidence="6">BC1065</strain>
    </source>
</reference>
<feature type="compositionally biased region" description="Polar residues" evidence="4">
    <location>
        <begin position="74"/>
        <end position="87"/>
    </location>
</feature>
<dbReference type="InterPro" id="IPR019814">
    <property type="entry name" value="Translation_initiation_fac_3_N"/>
</dbReference>
<evidence type="ECO:0000256" key="4">
    <source>
        <dbReference type="SAM" id="MobiDB-lite"/>
    </source>
</evidence>
<evidence type="ECO:0000256" key="1">
    <source>
        <dbReference type="ARBA" id="ARBA00005439"/>
    </source>
</evidence>
<protein>
    <recommendedName>
        <fullName evidence="5">Translation initiation factor 3 N-terminal domain-containing protein</fullName>
    </recommendedName>
</protein>
<organism evidence="6 7">
    <name type="scientific">Actinomortierella ambigua</name>
    <dbReference type="NCBI Taxonomy" id="1343610"/>
    <lineage>
        <taxon>Eukaryota</taxon>
        <taxon>Fungi</taxon>
        <taxon>Fungi incertae sedis</taxon>
        <taxon>Mucoromycota</taxon>
        <taxon>Mortierellomycotina</taxon>
        <taxon>Mortierellomycetes</taxon>
        <taxon>Mortierellales</taxon>
        <taxon>Mortierellaceae</taxon>
        <taxon>Actinomortierella</taxon>
    </lineage>
</organism>
<name>A0A9P6UAU9_9FUNG</name>
<gene>
    <name evidence="6" type="ORF">DFQ27_009489</name>
</gene>
<dbReference type="EMBL" id="JAAAJB010000088">
    <property type="protein sequence ID" value="KAG0266713.1"/>
    <property type="molecule type" value="Genomic_DNA"/>
</dbReference>
<proteinExistence type="inferred from homology"/>
<feature type="compositionally biased region" description="Basic and acidic residues" evidence="4">
    <location>
        <begin position="112"/>
        <end position="124"/>
    </location>
</feature>
<feature type="region of interest" description="Disordered" evidence="4">
    <location>
        <begin position="49"/>
        <end position="144"/>
    </location>
</feature>
<dbReference type="SUPFAM" id="SSF55200">
    <property type="entry name" value="Translation initiation factor IF3, C-terminal domain"/>
    <property type="match status" value="1"/>
</dbReference>
<dbReference type="InterPro" id="IPR001288">
    <property type="entry name" value="Translation_initiation_fac_3"/>
</dbReference>
<evidence type="ECO:0000313" key="6">
    <source>
        <dbReference type="EMBL" id="KAG0266713.1"/>
    </source>
</evidence>
<dbReference type="InterPro" id="IPR036787">
    <property type="entry name" value="T_IF-3_N_sf"/>
</dbReference>
<dbReference type="InterPro" id="IPR036788">
    <property type="entry name" value="T_IF-3_C_sf"/>
</dbReference>
<evidence type="ECO:0000256" key="3">
    <source>
        <dbReference type="ARBA" id="ARBA00022917"/>
    </source>
</evidence>
<dbReference type="NCBIfam" id="TIGR00168">
    <property type="entry name" value="infC"/>
    <property type="match status" value="1"/>
</dbReference>
<accession>A0A9P6UAU9</accession>
<dbReference type="GO" id="GO:0005739">
    <property type="term" value="C:mitochondrion"/>
    <property type="evidence" value="ECO:0007669"/>
    <property type="project" value="TreeGrafter"/>
</dbReference>
<keyword evidence="7" id="KW-1185">Reference proteome</keyword>
<dbReference type="Proteomes" id="UP000807716">
    <property type="component" value="Unassembled WGS sequence"/>
</dbReference>
<dbReference type="GO" id="GO:0003743">
    <property type="term" value="F:translation initiation factor activity"/>
    <property type="evidence" value="ECO:0007669"/>
    <property type="project" value="UniProtKB-KW"/>
</dbReference>
<keyword evidence="2" id="KW-0396">Initiation factor</keyword>
<dbReference type="Gene3D" id="3.10.20.80">
    <property type="entry name" value="Translation initiation factor 3 (IF-3), N-terminal domain"/>
    <property type="match status" value="1"/>
</dbReference>
<dbReference type="AlphaFoldDB" id="A0A9P6UAU9"/>
<comment type="caution">
    <text evidence="6">The sequence shown here is derived from an EMBL/GenBank/DDBJ whole genome shotgun (WGS) entry which is preliminary data.</text>
</comment>
<comment type="similarity">
    <text evidence="1">Belongs to the IF-3 family.</text>
</comment>
<evidence type="ECO:0000259" key="5">
    <source>
        <dbReference type="Pfam" id="PF05198"/>
    </source>
</evidence>
<dbReference type="GO" id="GO:0032790">
    <property type="term" value="P:ribosome disassembly"/>
    <property type="evidence" value="ECO:0007669"/>
    <property type="project" value="TreeGrafter"/>
</dbReference>
<dbReference type="PANTHER" id="PTHR10938">
    <property type="entry name" value="TRANSLATION INITIATION FACTOR IF-3"/>
    <property type="match status" value="1"/>
</dbReference>